<dbReference type="Proteomes" id="UP001162992">
    <property type="component" value="Chromosome 4"/>
</dbReference>
<dbReference type="EMBL" id="CM055095">
    <property type="protein sequence ID" value="KAJ7559674.1"/>
    <property type="molecule type" value="Genomic_DNA"/>
</dbReference>
<proteinExistence type="predicted"/>
<evidence type="ECO:0000313" key="2">
    <source>
        <dbReference type="Proteomes" id="UP001162992"/>
    </source>
</evidence>
<organism evidence="1 2">
    <name type="scientific">Diphasiastrum complanatum</name>
    <name type="common">Issler's clubmoss</name>
    <name type="synonym">Lycopodium complanatum</name>
    <dbReference type="NCBI Taxonomy" id="34168"/>
    <lineage>
        <taxon>Eukaryota</taxon>
        <taxon>Viridiplantae</taxon>
        <taxon>Streptophyta</taxon>
        <taxon>Embryophyta</taxon>
        <taxon>Tracheophyta</taxon>
        <taxon>Lycopodiopsida</taxon>
        <taxon>Lycopodiales</taxon>
        <taxon>Lycopodiaceae</taxon>
        <taxon>Lycopodioideae</taxon>
        <taxon>Diphasiastrum</taxon>
    </lineage>
</organism>
<comment type="caution">
    <text evidence="1">The sequence shown here is derived from an EMBL/GenBank/DDBJ whole genome shotgun (WGS) entry which is preliminary data.</text>
</comment>
<sequence length="433" mass="48677">MAASNFTHWEVDPFFSAAEEVQNSADRMESTFRSWRHMKESAELASNSSSETFRRDLTTAIDTVKWQLEEFQRAVQVSTAMEPLYLGEAPSRHRQFVKAIWRQVSLVEKELWPTEARDNPRAVYTKIKGKENDYLAEFLSGSRVTGCELKSDNRVSLLEYREQKDGIFNTPVKAFCSKEVGDISLAMQSNTDTLRAKKLLEDCHFGGPENDKILNGFQHKEEESCPFGIEHESMNGSLCAVNGRENGWLLNSRHDCGSTRNESSVKAGVDHVTDIQVPESVGNGPSLWGLWKGKKSSLWLQLSKSGFKRWKDGDASLADESEDATPLLTIPVLKNVCMNDLEQGYNSRPGNHRKSTNGLVPSEIDCSEVKNPNGGREAAQMPLRTQQSFSFGQAFHLVFGMLIVISFVSFYFWFLSTIVPTENKTVVPGHFPN</sequence>
<evidence type="ECO:0000313" key="1">
    <source>
        <dbReference type="EMBL" id="KAJ7559674.1"/>
    </source>
</evidence>
<accession>A0ACC2DZQ2</accession>
<name>A0ACC2DZQ2_DIPCM</name>
<reference evidence="2" key="1">
    <citation type="journal article" date="2024" name="Proc. Natl. Acad. Sci. U.S.A.">
        <title>Extraordinary preservation of gene collinearity over three hundred million years revealed in homosporous lycophytes.</title>
        <authorList>
            <person name="Li C."/>
            <person name="Wickell D."/>
            <person name="Kuo L.Y."/>
            <person name="Chen X."/>
            <person name="Nie B."/>
            <person name="Liao X."/>
            <person name="Peng D."/>
            <person name="Ji J."/>
            <person name="Jenkins J."/>
            <person name="Williams M."/>
            <person name="Shu S."/>
            <person name="Plott C."/>
            <person name="Barry K."/>
            <person name="Rajasekar S."/>
            <person name="Grimwood J."/>
            <person name="Han X."/>
            <person name="Sun S."/>
            <person name="Hou Z."/>
            <person name="He W."/>
            <person name="Dai G."/>
            <person name="Sun C."/>
            <person name="Schmutz J."/>
            <person name="Leebens-Mack J.H."/>
            <person name="Li F.W."/>
            <person name="Wang L."/>
        </authorList>
    </citation>
    <scope>NUCLEOTIDE SEQUENCE [LARGE SCALE GENOMIC DNA]</scope>
    <source>
        <strain evidence="2">cv. PW_Plant_1</strain>
    </source>
</reference>
<keyword evidence="2" id="KW-1185">Reference proteome</keyword>
<gene>
    <name evidence="1" type="ORF">O6H91_04G095800</name>
</gene>
<protein>
    <submittedName>
        <fullName evidence="1">Uncharacterized protein</fullName>
    </submittedName>
</protein>